<dbReference type="InterPro" id="IPR036322">
    <property type="entry name" value="WD40_repeat_dom_sf"/>
</dbReference>
<dbReference type="InterPro" id="IPR001680">
    <property type="entry name" value="WD40_rpt"/>
</dbReference>
<feature type="repeat" description="WD" evidence="3">
    <location>
        <begin position="811"/>
        <end position="851"/>
    </location>
</feature>
<keyword evidence="7" id="KW-1185">Reference proteome</keyword>
<dbReference type="PANTHER" id="PTHR19848">
    <property type="entry name" value="WD40 REPEAT PROTEIN"/>
    <property type="match status" value="1"/>
</dbReference>
<feature type="repeat" description="WD" evidence="3">
    <location>
        <begin position="727"/>
        <end position="768"/>
    </location>
</feature>
<dbReference type="SMART" id="SM00320">
    <property type="entry name" value="WD40"/>
    <property type="match status" value="14"/>
</dbReference>
<evidence type="ECO:0000313" key="7">
    <source>
        <dbReference type="Proteomes" id="UP000029738"/>
    </source>
</evidence>
<dbReference type="PROSITE" id="PS00678">
    <property type="entry name" value="WD_REPEATS_1"/>
    <property type="match status" value="12"/>
</dbReference>
<dbReference type="GO" id="GO:0043531">
    <property type="term" value="F:ADP binding"/>
    <property type="evidence" value="ECO:0007669"/>
    <property type="project" value="InterPro"/>
</dbReference>
<keyword evidence="2" id="KW-0677">Repeat</keyword>
<dbReference type="InterPro" id="IPR019775">
    <property type="entry name" value="WD40_repeat_CS"/>
</dbReference>
<gene>
    <name evidence="6" type="ORF">DA73_0230785</name>
    <name evidence="5" type="ORF">DA73_0400008165</name>
</gene>
<dbReference type="Pfam" id="PF00400">
    <property type="entry name" value="WD40"/>
    <property type="match status" value="14"/>
</dbReference>
<reference evidence="5" key="2">
    <citation type="submission" date="2019-11" db="EMBL/GenBank/DDBJ databases">
        <title>Improved Assembly of Tolypothrix boutellei genome.</title>
        <authorList>
            <person name="Sarangi A.N."/>
            <person name="Mukherjee M."/>
            <person name="Ghosh S."/>
            <person name="Singh D."/>
            <person name="Das A."/>
            <person name="Kant S."/>
            <person name="Prusty A."/>
            <person name="Tripathy S."/>
        </authorList>
    </citation>
    <scope>NUCLEOTIDE SEQUENCE</scope>
    <source>
        <strain evidence="5">VB521301</strain>
    </source>
</reference>
<feature type="repeat" description="WD" evidence="3">
    <location>
        <begin position="984"/>
        <end position="1025"/>
    </location>
</feature>
<feature type="repeat" description="WD" evidence="3">
    <location>
        <begin position="1075"/>
        <end position="1107"/>
    </location>
</feature>
<evidence type="ECO:0000256" key="3">
    <source>
        <dbReference type="PROSITE-ProRule" id="PRU00221"/>
    </source>
</evidence>
<proteinExistence type="predicted"/>
<feature type="repeat" description="WD" evidence="3">
    <location>
        <begin position="685"/>
        <end position="726"/>
    </location>
</feature>
<feature type="repeat" description="WD" evidence="3">
    <location>
        <begin position="1150"/>
        <end position="1191"/>
    </location>
</feature>
<dbReference type="AlphaFoldDB" id="A0A0C1QTY6"/>
<dbReference type="RefSeq" id="WP_038084145.1">
    <property type="nucleotide sequence ID" value="NZ_JHEG04000001.1"/>
</dbReference>
<feature type="repeat" description="WD" evidence="3">
    <location>
        <begin position="655"/>
        <end position="684"/>
    </location>
</feature>
<dbReference type="OrthoDB" id="567898at2"/>
<keyword evidence="1 3" id="KW-0853">WD repeat</keyword>
<dbReference type="SUPFAM" id="SSF50978">
    <property type="entry name" value="WD40 repeat-like"/>
    <property type="match status" value="1"/>
</dbReference>
<dbReference type="STRING" id="1479485.DA73_0230785"/>
<feature type="repeat" description="WD" evidence="3">
    <location>
        <begin position="1108"/>
        <end position="1149"/>
    </location>
</feature>
<reference evidence="6" key="1">
    <citation type="journal article" date="2015" name="Genome Announc.">
        <title>Draft Genome Sequence of Tolypothrix boutellei Strain VB521301.</title>
        <authorList>
            <person name="Chandrababunaidu M.M."/>
            <person name="Singh D."/>
            <person name="Sen D."/>
            <person name="Bhan S."/>
            <person name="Das S."/>
            <person name="Gupta A."/>
            <person name="Adhikary S.P."/>
            <person name="Tripathy S."/>
        </authorList>
    </citation>
    <scope>NUCLEOTIDE SEQUENCE</scope>
    <source>
        <strain evidence="6">VB521301</strain>
    </source>
</reference>
<dbReference type="PROSITE" id="PS50082">
    <property type="entry name" value="WD_REPEATS_2"/>
    <property type="match status" value="14"/>
</dbReference>
<dbReference type="CDD" id="cd00200">
    <property type="entry name" value="WD40"/>
    <property type="match status" value="2"/>
</dbReference>
<dbReference type="Pfam" id="PF00931">
    <property type="entry name" value="NB-ARC"/>
    <property type="match status" value="1"/>
</dbReference>
<dbReference type="PRINTS" id="PR00364">
    <property type="entry name" value="DISEASERSIST"/>
</dbReference>
<feature type="repeat" description="WD" evidence="3">
    <location>
        <begin position="769"/>
        <end position="810"/>
    </location>
</feature>
<evidence type="ECO:0000313" key="6">
    <source>
        <dbReference type="EMBL" id="KIE08884.1"/>
    </source>
</evidence>
<dbReference type="InterPro" id="IPR011047">
    <property type="entry name" value="Quinoprotein_ADH-like_sf"/>
</dbReference>
<dbReference type="InterPro" id="IPR027417">
    <property type="entry name" value="P-loop_NTPase"/>
</dbReference>
<dbReference type="InterPro" id="IPR020472">
    <property type="entry name" value="WD40_PAC1"/>
</dbReference>
<dbReference type="SUPFAM" id="SSF52540">
    <property type="entry name" value="P-loop containing nucleoside triphosphate hydrolases"/>
    <property type="match status" value="1"/>
</dbReference>
<evidence type="ECO:0000259" key="4">
    <source>
        <dbReference type="Pfam" id="PF00931"/>
    </source>
</evidence>
<dbReference type="InterPro" id="IPR015943">
    <property type="entry name" value="WD40/YVTN_repeat-like_dom_sf"/>
</dbReference>
<accession>A0A0C1QTY6</accession>
<dbReference type="Gene3D" id="2.130.10.10">
    <property type="entry name" value="YVTN repeat-like/Quinoprotein amine dehydrogenase"/>
    <property type="match status" value="6"/>
</dbReference>
<feature type="repeat" description="WD" evidence="3">
    <location>
        <begin position="1192"/>
        <end position="1233"/>
    </location>
</feature>
<dbReference type="Gene3D" id="3.40.50.300">
    <property type="entry name" value="P-loop containing nucleotide triphosphate hydrolases"/>
    <property type="match status" value="1"/>
</dbReference>
<feature type="repeat" description="WD" evidence="3">
    <location>
        <begin position="963"/>
        <end position="978"/>
    </location>
</feature>
<dbReference type="PRINTS" id="PR00320">
    <property type="entry name" value="GPROTEINBRPT"/>
</dbReference>
<comment type="caution">
    <text evidence="6">The sequence shown here is derived from an EMBL/GenBank/DDBJ whole genome shotgun (WGS) entry which is preliminary data.</text>
</comment>
<evidence type="ECO:0000313" key="5">
    <source>
        <dbReference type="EMBL" id="KAF3885434.1"/>
    </source>
</evidence>
<dbReference type="Proteomes" id="UP000029738">
    <property type="component" value="Unassembled WGS sequence"/>
</dbReference>
<dbReference type="SUPFAM" id="SSF141571">
    <property type="entry name" value="Pentapeptide repeat-like"/>
    <property type="match status" value="1"/>
</dbReference>
<sequence>MEKHKQKRKRGVVLSLAGLKKLQEARYQAEIQENDGARFTLEELSYRTQLAPFTVSKVIAREEGVDKQTLEYFFRAFGLVLTTSDYLRVGSVRNESCLVSSGVGSEEENPPISHSLFPIAPDSQKESQLPHCDWGEVVDISIFFGRTKELTQLEHWILNDRCRLIVLLGMGGIGKSSLSVKLATQIQTQFEFVAWRSLRNSPSLLDLLTSLLKFFANGKAINLSPNSSNISQDITQLCIAQLMQHLRSHRCLIVLDNVESILASQEHSGRYQSGYEDYKELFKQVGEISHQSCVVLTSREKPQEITILEGEILPVRSLHLTGLSTNAALELVRTKSFFCGSDADWKNLIQHYSGNPLALKIIATTIQELFDGNIQEFQTQGTTVFGSIYDLLEQQFYRLSPLEKDLLYWLTINREPVTIAELREDLVLPISSMKLLEALDSLSRRNLIEKKSDLQTSVQFTLQPVVMEYVTRNLVQRVCSELLEWGQGDRGDKGDKGEFFSASSSVSSFLFQSHALMKATAKDNIRIAQAKLILQPIVEQLLLNLRTKSAIENLLSQVLYELQRLGKGRQEDKVANSPLSPLSPLSSLEPGYAAGNILNLLCHIQSDLTGYNLSHLTIWQAYLQETSLKQVNFTGSDLSKSVFAKTFSSTVFTVFSPDGKTLATSHTEGQICLWDAVTGQQIVRFQGHTGSAWCVAFSPDGSILASCSQNDNIKLWDVMTGQCLRTLQGHAGGAFVIVFSPCGSRLVSGGTDSDIRVWNLNTGECTQILRGHESAIFSLAFSPDNSILASGSDDKTIKLWEFTKGVCIKSLSGHTECIRSVTFSSAGMLASGALDPIIRLWDVDRGLCIGTLEGHNNGVPKVIFLDNGNTLASSSIDTTIRVWDVATKRCLKTLQGHNNSVYAIAINHQETLLASGGDDFSVRLWDITTGECIRIFQGMHNWIADVAFAPVGSKGQTKQEKTIVSGGYDRIIRLWNLEGEYRRFTGHTDFLFSVVFSPDGRTIASGSADRTIRLWDVSTGQCLKVLQGHTGTVTSAIFSPDGHLLASSGYDRTIKLWDIATGQPVQTLPAAVTLSLSFSPDGKKLAAGGFDNAIRVWDLETYQCNQIFQGQSSWVWWVAISPNGKILATGSADGTVRLWDITTSQCLHLLHAHDNWVWTIAFNPESNILATGSSDGTIKLWDVVTGDCMATLTDHDVWVISVAFSPEGQLLVSGDGNAQLKIWDVETKQCIKTMRIERLYESTNIYKVTGLTEAQKSNLLALGAVEER</sequence>
<protein>
    <submittedName>
        <fullName evidence="6">WD40 repeat-containing protein</fullName>
    </submittedName>
</protein>
<dbReference type="EMBL" id="JHEG02000058">
    <property type="protein sequence ID" value="KIE08884.1"/>
    <property type="molecule type" value="Genomic_DNA"/>
</dbReference>
<dbReference type="SUPFAM" id="SSF50998">
    <property type="entry name" value="Quinoprotein alcohol dehydrogenase-like"/>
    <property type="match status" value="1"/>
</dbReference>
<feature type="repeat" description="WD" evidence="3">
    <location>
        <begin position="852"/>
        <end position="893"/>
    </location>
</feature>
<dbReference type="EMBL" id="JHEG04000001">
    <property type="protein sequence ID" value="KAF3885434.1"/>
    <property type="molecule type" value="Genomic_DNA"/>
</dbReference>
<dbReference type="PROSITE" id="PS50294">
    <property type="entry name" value="WD_REPEATS_REGION"/>
    <property type="match status" value="12"/>
</dbReference>
<dbReference type="InterPro" id="IPR002182">
    <property type="entry name" value="NB-ARC"/>
</dbReference>
<feature type="domain" description="NB-ARC" evidence="4">
    <location>
        <begin position="148"/>
        <end position="258"/>
    </location>
</feature>
<name>A0A0C1QTY6_9CYAN</name>
<dbReference type="PANTHER" id="PTHR19848:SF8">
    <property type="entry name" value="F-BOX AND WD REPEAT DOMAIN CONTAINING 7"/>
    <property type="match status" value="1"/>
</dbReference>
<feature type="repeat" description="WD" evidence="3">
    <location>
        <begin position="1026"/>
        <end position="1067"/>
    </location>
</feature>
<feature type="repeat" description="WD" evidence="3">
    <location>
        <begin position="894"/>
        <end position="935"/>
    </location>
</feature>
<evidence type="ECO:0000256" key="2">
    <source>
        <dbReference type="ARBA" id="ARBA00022737"/>
    </source>
</evidence>
<organism evidence="6">
    <name type="scientific">Tolypothrix bouteillei VB521301</name>
    <dbReference type="NCBI Taxonomy" id="1479485"/>
    <lineage>
        <taxon>Bacteria</taxon>
        <taxon>Bacillati</taxon>
        <taxon>Cyanobacteriota</taxon>
        <taxon>Cyanophyceae</taxon>
        <taxon>Nostocales</taxon>
        <taxon>Tolypothrichaceae</taxon>
        <taxon>Tolypothrix</taxon>
    </lineage>
</organism>
<evidence type="ECO:0000256" key="1">
    <source>
        <dbReference type="ARBA" id="ARBA00022574"/>
    </source>
</evidence>